<reference evidence="4 5" key="1">
    <citation type="submission" date="2017-07" db="EMBL/GenBank/DDBJ databases">
        <title>Isolation and whole genome analysis of endospore-forming bacteria from heroin.</title>
        <authorList>
            <person name="Kalinowski J."/>
            <person name="Ahrens B."/>
            <person name="Al-Dilaimi A."/>
            <person name="Winkler A."/>
            <person name="Wibberg D."/>
            <person name="Schleenbecker U."/>
            <person name="Ruckert C."/>
            <person name="Wolfel R."/>
            <person name="Grass G."/>
        </authorList>
    </citation>
    <scope>NUCLEOTIDE SEQUENCE [LARGE SCALE GENOMIC DNA]</scope>
    <source>
        <strain evidence="4 5">7537-G1</strain>
    </source>
</reference>
<evidence type="ECO:0000256" key="1">
    <source>
        <dbReference type="ARBA" id="ARBA00008520"/>
    </source>
</evidence>
<accession>A0A268EUZ9</accession>
<protein>
    <recommendedName>
        <fullName evidence="6">Extracellular solute-binding protein</fullName>
    </recommendedName>
</protein>
<dbReference type="SUPFAM" id="SSF53850">
    <property type="entry name" value="Periplasmic binding protein-like II"/>
    <property type="match status" value="1"/>
</dbReference>
<evidence type="ECO:0000313" key="4">
    <source>
        <dbReference type="EMBL" id="PAD76955.1"/>
    </source>
</evidence>
<dbReference type="EMBL" id="NPBY01000033">
    <property type="protein sequence ID" value="PAD76955.1"/>
    <property type="molecule type" value="Genomic_DNA"/>
</dbReference>
<keyword evidence="3" id="KW-0472">Membrane</keyword>
<keyword evidence="3" id="KW-1133">Transmembrane helix</keyword>
<comment type="similarity">
    <text evidence="1">Belongs to the bacterial solute-binding protein 1 family.</text>
</comment>
<dbReference type="InterPro" id="IPR050490">
    <property type="entry name" value="Bact_solute-bd_prot1"/>
</dbReference>
<dbReference type="OrthoDB" id="2516739at2"/>
<comment type="caution">
    <text evidence="4">The sequence shown here is derived from an EMBL/GenBank/DDBJ whole genome shotgun (WGS) entry which is preliminary data.</text>
</comment>
<feature type="transmembrane region" description="Helical" evidence="3">
    <location>
        <begin position="15"/>
        <end position="36"/>
    </location>
</feature>
<sequence>MVSAMWERWGPSRNSVVWIVILLIVVVSLVVYSTYFQRLGSPPEQRIREVVRMEVWIYSNEWEGLLRSYQQENPDVEVSIRSFQSYDALASELSAAISAGRAPDAAEISNAYGLKEWIDTGALQPIEPDGHAPELTAAARTAFTYNHALWAAPVGASVPLLLYHQDKLQNAGYPTDVEYHDLNHMAEVLSSWIQGLKDRKASIKWNQTLAVDDSLSLVFMNLWGLPRDVDGQTHLQELLTTWHALVFDYGVMFPLEHRLALSEFMDGQILFLITDSQKMNWLDRYIAGKFKYGALPVPGITVQGIAPHYSAFVVLQGGEGTPWANELVRYLQSKDVQESLIANTGYIPVREDTLASLKRNMKEADADMLLRLSESFLSIQPSEDDYRRWRLIADSLTQLEIESHPDVDRMTAELLPLLP</sequence>
<proteinExistence type="inferred from homology"/>
<evidence type="ECO:0008006" key="6">
    <source>
        <dbReference type="Google" id="ProtNLM"/>
    </source>
</evidence>
<keyword evidence="2" id="KW-0813">Transport</keyword>
<dbReference type="InterPro" id="IPR006059">
    <property type="entry name" value="SBP"/>
</dbReference>
<organism evidence="4 5">
    <name type="scientific">Paenibacillus campinasensis</name>
    <dbReference type="NCBI Taxonomy" id="66347"/>
    <lineage>
        <taxon>Bacteria</taxon>
        <taxon>Bacillati</taxon>
        <taxon>Bacillota</taxon>
        <taxon>Bacilli</taxon>
        <taxon>Bacillales</taxon>
        <taxon>Paenibacillaceae</taxon>
        <taxon>Paenibacillus</taxon>
    </lineage>
</organism>
<dbReference type="Pfam" id="PF13416">
    <property type="entry name" value="SBP_bac_8"/>
    <property type="match status" value="1"/>
</dbReference>
<gene>
    <name evidence="4" type="ORF">CHH67_11330</name>
</gene>
<evidence type="ECO:0000256" key="3">
    <source>
        <dbReference type="SAM" id="Phobius"/>
    </source>
</evidence>
<dbReference type="AlphaFoldDB" id="A0A268EUZ9"/>
<dbReference type="Proteomes" id="UP000215596">
    <property type="component" value="Unassembled WGS sequence"/>
</dbReference>
<dbReference type="PANTHER" id="PTHR43649">
    <property type="entry name" value="ARABINOSE-BINDING PROTEIN-RELATED"/>
    <property type="match status" value="1"/>
</dbReference>
<evidence type="ECO:0000313" key="5">
    <source>
        <dbReference type="Proteomes" id="UP000215596"/>
    </source>
</evidence>
<dbReference type="Gene3D" id="3.40.190.10">
    <property type="entry name" value="Periplasmic binding protein-like II"/>
    <property type="match status" value="1"/>
</dbReference>
<keyword evidence="3" id="KW-0812">Transmembrane</keyword>
<name>A0A268EUZ9_9BACL</name>
<evidence type="ECO:0000256" key="2">
    <source>
        <dbReference type="ARBA" id="ARBA00022448"/>
    </source>
</evidence>
<dbReference type="PANTHER" id="PTHR43649:SF29">
    <property type="entry name" value="OSMOPROTECTIVE COMPOUNDS-BINDING PROTEIN GGTB"/>
    <property type="match status" value="1"/>
</dbReference>